<gene>
    <name evidence="2" type="ORF">DY000_02046927</name>
</gene>
<organism evidence="2 3">
    <name type="scientific">Brassica cretica</name>
    <name type="common">Mustard</name>
    <dbReference type="NCBI Taxonomy" id="69181"/>
    <lineage>
        <taxon>Eukaryota</taxon>
        <taxon>Viridiplantae</taxon>
        <taxon>Streptophyta</taxon>
        <taxon>Embryophyta</taxon>
        <taxon>Tracheophyta</taxon>
        <taxon>Spermatophyta</taxon>
        <taxon>Magnoliopsida</taxon>
        <taxon>eudicotyledons</taxon>
        <taxon>Gunneridae</taxon>
        <taxon>Pentapetalae</taxon>
        <taxon>rosids</taxon>
        <taxon>malvids</taxon>
        <taxon>Brassicales</taxon>
        <taxon>Brassicaceae</taxon>
        <taxon>Brassiceae</taxon>
        <taxon>Brassica</taxon>
    </lineage>
</organism>
<proteinExistence type="predicted"/>
<dbReference type="InterPro" id="IPR002156">
    <property type="entry name" value="RNaseH_domain"/>
</dbReference>
<dbReference type="EMBL" id="QGKV02000297">
    <property type="protein sequence ID" value="KAF3605002.1"/>
    <property type="molecule type" value="Genomic_DNA"/>
</dbReference>
<evidence type="ECO:0000313" key="3">
    <source>
        <dbReference type="Proteomes" id="UP000266723"/>
    </source>
</evidence>
<name>A0ABQ7ENA7_BRACR</name>
<protein>
    <recommendedName>
        <fullName evidence="1">RNase H type-1 domain-containing protein</fullName>
    </recommendedName>
</protein>
<dbReference type="Pfam" id="PF13456">
    <property type="entry name" value="RVT_3"/>
    <property type="match status" value="1"/>
</dbReference>
<sequence length="72" mass="8392">MKEIRDRGLYDINFATDCQQLTNLVDREEEWPTLASELDEIKSMSSKFQNVALTFLLRSSNFRAYSSAKGRR</sequence>
<accession>A0ABQ7ENA7</accession>
<reference evidence="2 3" key="1">
    <citation type="journal article" date="2020" name="BMC Genomics">
        <title>Intraspecific diversification of the crop wild relative Brassica cretica Lam. using demographic model selection.</title>
        <authorList>
            <person name="Kioukis A."/>
            <person name="Michalopoulou V.A."/>
            <person name="Briers L."/>
            <person name="Pirintsos S."/>
            <person name="Studholme D.J."/>
            <person name="Pavlidis P."/>
            <person name="Sarris P.F."/>
        </authorList>
    </citation>
    <scope>NUCLEOTIDE SEQUENCE [LARGE SCALE GENOMIC DNA]</scope>
    <source>
        <strain evidence="3">cv. PFS-1207/04</strain>
    </source>
</reference>
<dbReference type="Proteomes" id="UP000266723">
    <property type="component" value="Unassembled WGS sequence"/>
</dbReference>
<comment type="caution">
    <text evidence="2">The sequence shown here is derived from an EMBL/GenBank/DDBJ whole genome shotgun (WGS) entry which is preliminary data.</text>
</comment>
<evidence type="ECO:0000313" key="2">
    <source>
        <dbReference type="EMBL" id="KAF3605002.1"/>
    </source>
</evidence>
<evidence type="ECO:0000259" key="1">
    <source>
        <dbReference type="Pfam" id="PF13456"/>
    </source>
</evidence>
<feature type="domain" description="RNase H type-1" evidence="1">
    <location>
        <begin position="2"/>
        <end position="69"/>
    </location>
</feature>
<keyword evidence="3" id="KW-1185">Reference proteome</keyword>